<keyword evidence="2 5" id="KW-0812">Transmembrane</keyword>
<gene>
    <name evidence="8" type="ORF">TIFTF001_018761</name>
</gene>
<dbReference type="Pfam" id="PF20520">
    <property type="entry name" value="Ac45-VOA1_TM"/>
    <property type="match status" value="1"/>
</dbReference>
<evidence type="ECO:0000259" key="7">
    <source>
        <dbReference type="Pfam" id="PF20520"/>
    </source>
</evidence>
<proteinExistence type="predicted"/>
<comment type="caution">
    <text evidence="8">The sequence shown here is derived from an EMBL/GenBank/DDBJ whole genome shotgun (WGS) entry which is preliminary data.</text>
</comment>
<evidence type="ECO:0000256" key="5">
    <source>
        <dbReference type="SAM" id="Phobius"/>
    </source>
</evidence>
<feature type="chain" id="PRO_5041675001" description="V-type proton ATPase subunit S1/VOA1 transmembrane domain-containing protein" evidence="6">
    <location>
        <begin position="23"/>
        <end position="313"/>
    </location>
</feature>
<feature type="signal peptide" evidence="6">
    <location>
        <begin position="1"/>
        <end position="22"/>
    </location>
</feature>
<organism evidence="8 9">
    <name type="scientific">Ficus carica</name>
    <name type="common">Common fig</name>
    <dbReference type="NCBI Taxonomy" id="3494"/>
    <lineage>
        <taxon>Eukaryota</taxon>
        <taxon>Viridiplantae</taxon>
        <taxon>Streptophyta</taxon>
        <taxon>Embryophyta</taxon>
        <taxon>Tracheophyta</taxon>
        <taxon>Spermatophyta</taxon>
        <taxon>Magnoliopsida</taxon>
        <taxon>eudicotyledons</taxon>
        <taxon>Gunneridae</taxon>
        <taxon>Pentapetalae</taxon>
        <taxon>rosids</taxon>
        <taxon>fabids</taxon>
        <taxon>Rosales</taxon>
        <taxon>Moraceae</taxon>
        <taxon>Ficeae</taxon>
        <taxon>Ficus</taxon>
    </lineage>
</organism>
<feature type="transmembrane region" description="Helical" evidence="5">
    <location>
        <begin position="281"/>
        <end position="301"/>
    </location>
</feature>
<accession>A0AA88AEN0</accession>
<keyword evidence="6" id="KW-0732">Signal</keyword>
<evidence type="ECO:0000256" key="4">
    <source>
        <dbReference type="ARBA" id="ARBA00023136"/>
    </source>
</evidence>
<evidence type="ECO:0000256" key="6">
    <source>
        <dbReference type="SAM" id="SignalP"/>
    </source>
</evidence>
<keyword evidence="9" id="KW-1185">Reference proteome</keyword>
<evidence type="ECO:0000313" key="9">
    <source>
        <dbReference type="Proteomes" id="UP001187192"/>
    </source>
</evidence>
<evidence type="ECO:0000256" key="1">
    <source>
        <dbReference type="ARBA" id="ARBA00004167"/>
    </source>
</evidence>
<keyword evidence="4 5" id="KW-0472">Membrane</keyword>
<sequence>MKAVLPVLLVFIVGALSPSGFCSISASTVPAFLWSPHYNNHELQTSVNYQTLSPKDLAKSVLSQGGWSNLLCSENKVNKPVDLALVFVGRELQSSDIYANNKADKDLVNRLKVSFTGSNFSMAFPYIAVSEEETMADSLLSGFAEICGHDVGFSNVAFSESCSLTGGNFPKLSNLQSVQDYLASRTEKRAKGEADVVVFCQEGWNSVDELHQPHSEGETFSGLVNSMDQSGEKYAVLYVSNPFKSIQYPSYREVERFLQESTNSTTCGEVCKIKSSLLEGLLVGIVLLIILISGICCMMGIDTPTRFETPQDS</sequence>
<comment type="subcellular location">
    <subcellularLocation>
        <location evidence="1">Membrane</location>
        <topology evidence="1">Single-pass membrane protein</topology>
    </subcellularLocation>
</comment>
<dbReference type="Proteomes" id="UP001187192">
    <property type="component" value="Unassembled WGS sequence"/>
</dbReference>
<dbReference type="InterPro" id="IPR046756">
    <property type="entry name" value="VAS1/VOA1_TM"/>
</dbReference>
<name>A0AA88AEN0_FICCA</name>
<dbReference type="AlphaFoldDB" id="A0AA88AEN0"/>
<dbReference type="PANTHER" id="PTHR35285:SF1">
    <property type="entry name" value="2-C-METHYL-D-ERYTHRITOL 4-PHOSPHATE CYTIDYLYLTRANSFERASE"/>
    <property type="match status" value="1"/>
</dbReference>
<keyword evidence="3 5" id="KW-1133">Transmembrane helix</keyword>
<dbReference type="PANTHER" id="PTHR35285">
    <property type="entry name" value="2-C-METHYL-D-ERYTHRITOL 4-PHOSPHATE CYTIDYLYLTRANSFERASE"/>
    <property type="match status" value="1"/>
</dbReference>
<reference evidence="8" key="1">
    <citation type="submission" date="2023-07" db="EMBL/GenBank/DDBJ databases">
        <title>draft genome sequence of fig (Ficus carica).</title>
        <authorList>
            <person name="Takahashi T."/>
            <person name="Nishimura K."/>
        </authorList>
    </citation>
    <scope>NUCLEOTIDE SEQUENCE</scope>
</reference>
<dbReference type="EMBL" id="BTGU01000031">
    <property type="protein sequence ID" value="GMN49597.1"/>
    <property type="molecule type" value="Genomic_DNA"/>
</dbReference>
<evidence type="ECO:0000313" key="8">
    <source>
        <dbReference type="EMBL" id="GMN49597.1"/>
    </source>
</evidence>
<evidence type="ECO:0000256" key="2">
    <source>
        <dbReference type="ARBA" id="ARBA00022692"/>
    </source>
</evidence>
<dbReference type="GO" id="GO:0016020">
    <property type="term" value="C:membrane"/>
    <property type="evidence" value="ECO:0007669"/>
    <property type="project" value="UniProtKB-SubCell"/>
</dbReference>
<protein>
    <recommendedName>
        <fullName evidence="7">V-type proton ATPase subunit S1/VOA1 transmembrane domain-containing protein</fullName>
    </recommendedName>
</protein>
<evidence type="ECO:0000256" key="3">
    <source>
        <dbReference type="ARBA" id="ARBA00022989"/>
    </source>
</evidence>
<feature type="domain" description="V-type proton ATPase subunit S1/VOA1 transmembrane" evidence="7">
    <location>
        <begin position="277"/>
        <end position="308"/>
    </location>
</feature>